<dbReference type="Proteomes" id="UP000298714">
    <property type="component" value="Chromosome"/>
</dbReference>
<dbReference type="RefSeq" id="WP_222873290.1">
    <property type="nucleotide sequence ID" value="NZ_CP039704.1"/>
</dbReference>
<dbReference type="InterPro" id="IPR039910">
    <property type="entry name" value="D15-like"/>
</dbReference>
<evidence type="ECO:0000256" key="3">
    <source>
        <dbReference type="ARBA" id="ARBA00023136"/>
    </source>
</evidence>
<dbReference type="Pfam" id="PF01103">
    <property type="entry name" value="Omp85"/>
    <property type="match status" value="1"/>
</dbReference>
<dbReference type="PANTHER" id="PTHR12815:SF42">
    <property type="entry name" value="BACTERIAL SURFACE ANTIGEN (D15) DOMAIN-CONTAINING PROTEIN"/>
    <property type="match status" value="1"/>
</dbReference>
<evidence type="ECO:0000313" key="6">
    <source>
        <dbReference type="Proteomes" id="UP000298714"/>
    </source>
</evidence>
<evidence type="ECO:0000256" key="2">
    <source>
        <dbReference type="ARBA" id="ARBA00022452"/>
    </source>
</evidence>
<name>A0A4D7C866_9SPHN</name>
<dbReference type="KEGG" id="hgn:E6W36_15365"/>
<accession>A0A4D7C866</accession>
<evidence type="ECO:0000259" key="4">
    <source>
        <dbReference type="Pfam" id="PF01103"/>
    </source>
</evidence>
<proteinExistence type="predicted"/>
<dbReference type="Gene3D" id="3.10.20.310">
    <property type="entry name" value="membrane protein fhac"/>
    <property type="match status" value="1"/>
</dbReference>
<keyword evidence="2" id="KW-1134">Transmembrane beta strand</keyword>
<dbReference type="EMBL" id="CP039704">
    <property type="protein sequence ID" value="QCI80395.1"/>
    <property type="molecule type" value="Genomic_DNA"/>
</dbReference>
<dbReference type="InterPro" id="IPR000184">
    <property type="entry name" value="Bac_surfAg_D15"/>
</dbReference>
<keyword evidence="6" id="KW-1185">Reference proteome</keyword>
<dbReference type="PANTHER" id="PTHR12815">
    <property type="entry name" value="SORTING AND ASSEMBLY MACHINERY SAMM50 PROTEIN FAMILY MEMBER"/>
    <property type="match status" value="1"/>
</dbReference>
<dbReference type="AlphaFoldDB" id="A0A4D7C866"/>
<dbReference type="Gene3D" id="2.40.160.50">
    <property type="entry name" value="membrane protein fhac: a member of the omp85/tpsb transporter family"/>
    <property type="match status" value="1"/>
</dbReference>
<comment type="subcellular location">
    <subcellularLocation>
        <location evidence="1">Membrane</location>
    </subcellularLocation>
</comment>
<keyword evidence="3" id="KW-0472">Membrane</keyword>
<protein>
    <recommendedName>
        <fullName evidence="4">Bacterial surface antigen (D15) domain-containing protein</fullName>
    </recommendedName>
</protein>
<evidence type="ECO:0000313" key="5">
    <source>
        <dbReference type="EMBL" id="QCI80395.1"/>
    </source>
</evidence>
<organism evidence="5 6">
    <name type="scientific">Hankyongella ginsenosidimutans</name>
    <dbReference type="NCBI Taxonomy" id="1763828"/>
    <lineage>
        <taxon>Bacteria</taxon>
        <taxon>Pseudomonadati</taxon>
        <taxon>Pseudomonadota</taxon>
        <taxon>Alphaproteobacteria</taxon>
        <taxon>Sphingomonadales</taxon>
        <taxon>Sphingomonadaceae</taxon>
        <taxon>Hankyongella</taxon>
    </lineage>
</organism>
<dbReference type="GO" id="GO:0019867">
    <property type="term" value="C:outer membrane"/>
    <property type="evidence" value="ECO:0007669"/>
    <property type="project" value="InterPro"/>
</dbReference>
<evidence type="ECO:0000256" key="1">
    <source>
        <dbReference type="ARBA" id="ARBA00004370"/>
    </source>
</evidence>
<keyword evidence="2" id="KW-0812">Transmembrane</keyword>
<gene>
    <name evidence="5" type="ORF">E6W36_15365</name>
</gene>
<sequence>MARLSRFKAGEPYDQRRIDDLREALVATGVFATVQITPERPPEGAPEPVAVPIVVRTEQAKVRTLSASLGYATDEGPNGSIGWQHRNLLGGEERFTTEAKVGTIEQSALATLELINFGRRDQSLLFPFTIKRERPLAFDADSISFGVAVTRQAGPVVQRRWVGSLGTELNATRTVDSTGERRFLLLSTPLSLRYDATDDLLNPTQGYRLGAILALDIATEDSLFSYGRFEATGSYYLPIDDDGRLVLAQRLRFGSIVGAGQQRIPATRRFYAGGGGSIRGFGFQRVGPRDAEDDPQGGRSLIELSGEIRWRITETLGIAPFLDAGNVYAGPNPELDRFRFGAGLGLRYYTSFAPVRLDIATPFRRRDGEERIAIYVSVGQSF</sequence>
<feature type="domain" description="Bacterial surface antigen (D15)" evidence="4">
    <location>
        <begin position="87"/>
        <end position="382"/>
    </location>
</feature>
<reference evidence="6" key="1">
    <citation type="submission" date="2019-04" db="EMBL/GenBank/DDBJ databases">
        <title>Complete genome sequence of Sphingomonas sp. W1-2-3.</title>
        <authorList>
            <person name="Im W.T."/>
        </authorList>
    </citation>
    <scope>NUCLEOTIDE SEQUENCE [LARGE SCALE GENOMIC DNA]</scope>
    <source>
        <strain evidence="6">W1-2-3</strain>
    </source>
</reference>